<comment type="caution">
    <text evidence="1">The sequence shown here is derived from an EMBL/GenBank/DDBJ whole genome shotgun (WGS) entry which is preliminary data.</text>
</comment>
<evidence type="ECO:0000313" key="1">
    <source>
        <dbReference type="EMBL" id="KAF7286427.1"/>
    </source>
</evidence>
<dbReference type="EMBL" id="JAACXV010000026">
    <property type="protein sequence ID" value="KAF7286427.1"/>
    <property type="molecule type" value="Genomic_DNA"/>
</dbReference>
<gene>
    <name evidence="1" type="ORF">GWI33_005345</name>
</gene>
<dbReference type="AlphaFoldDB" id="A0A834ISR9"/>
<accession>A0A834ISR9</accession>
<proteinExistence type="predicted"/>
<sequence>MSISYTKYFLKNIRDKKAACFSDQFVYDVRHIFCTNFFLADMARKSQLKKHCRVELSHNGRTNRCHEQKEYQWKLEGTEMGLQRTQPSDNQRKKFHLRFQ</sequence>
<keyword evidence="2" id="KW-1185">Reference proteome</keyword>
<reference evidence="1" key="1">
    <citation type="submission" date="2020-08" db="EMBL/GenBank/DDBJ databases">
        <title>Genome sequencing and assembly of the red palm weevil Rhynchophorus ferrugineus.</title>
        <authorList>
            <person name="Dias G.B."/>
            <person name="Bergman C.M."/>
            <person name="Manee M."/>
        </authorList>
    </citation>
    <scope>NUCLEOTIDE SEQUENCE</scope>
    <source>
        <strain evidence="1">AA-2017</strain>
        <tissue evidence="1">Whole larva</tissue>
    </source>
</reference>
<organism evidence="1 2">
    <name type="scientific">Rhynchophorus ferrugineus</name>
    <name type="common">Red palm weevil</name>
    <name type="synonym">Curculio ferrugineus</name>
    <dbReference type="NCBI Taxonomy" id="354439"/>
    <lineage>
        <taxon>Eukaryota</taxon>
        <taxon>Metazoa</taxon>
        <taxon>Ecdysozoa</taxon>
        <taxon>Arthropoda</taxon>
        <taxon>Hexapoda</taxon>
        <taxon>Insecta</taxon>
        <taxon>Pterygota</taxon>
        <taxon>Neoptera</taxon>
        <taxon>Endopterygota</taxon>
        <taxon>Coleoptera</taxon>
        <taxon>Polyphaga</taxon>
        <taxon>Cucujiformia</taxon>
        <taxon>Curculionidae</taxon>
        <taxon>Dryophthorinae</taxon>
        <taxon>Rhynchophorus</taxon>
    </lineage>
</organism>
<dbReference type="Proteomes" id="UP000625711">
    <property type="component" value="Unassembled WGS sequence"/>
</dbReference>
<name>A0A834ISR9_RHYFE</name>
<protein>
    <submittedName>
        <fullName evidence="1">Uncharacterized protein</fullName>
    </submittedName>
</protein>
<evidence type="ECO:0000313" key="2">
    <source>
        <dbReference type="Proteomes" id="UP000625711"/>
    </source>
</evidence>